<comment type="caution">
    <text evidence="2">The sequence shown here is derived from an EMBL/GenBank/DDBJ whole genome shotgun (WGS) entry which is preliminary data.</text>
</comment>
<protein>
    <submittedName>
        <fullName evidence="2">(Mediterranean fruit fly) hypothetical protein</fullName>
    </submittedName>
</protein>
<proteinExistence type="predicted"/>
<dbReference type="AlphaFoldDB" id="A0A811U8K5"/>
<evidence type="ECO:0000256" key="1">
    <source>
        <dbReference type="SAM" id="Phobius"/>
    </source>
</evidence>
<dbReference type="EMBL" id="CAJHJT010000001">
    <property type="protein sequence ID" value="CAD6994820.1"/>
    <property type="molecule type" value="Genomic_DNA"/>
</dbReference>
<feature type="transmembrane region" description="Helical" evidence="1">
    <location>
        <begin position="12"/>
        <end position="35"/>
    </location>
</feature>
<name>A0A811U8K5_CERCA</name>
<accession>A0A811U8K5</accession>
<keyword evidence="3" id="KW-1185">Reference proteome</keyword>
<reference evidence="2" key="1">
    <citation type="submission" date="2020-11" db="EMBL/GenBank/DDBJ databases">
        <authorList>
            <person name="Whitehead M."/>
        </authorList>
    </citation>
    <scope>NUCLEOTIDE SEQUENCE</scope>
    <source>
        <strain evidence="2">EGII</strain>
    </source>
</reference>
<evidence type="ECO:0000313" key="2">
    <source>
        <dbReference type="EMBL" id="CAD6994820.1"/>
    </source>
</evidence>
<keyword evidence="1" id="KW-1133">Transmembrane helix</keyword>
<sequence length="56" mass="6268">MDVICGEAFKRAVLLLHTTSLVNQTICLLVIALFYRPLENANTDRQLGGILVIYSF</sequence>
<gene>
    <name evidence="2" type="ORF">CCAP1982_LOCUS3551</name>
</gene>
<keyword evidence="1" id="KW-0812">Transmembrane</keyword>
<keyword evidence="1" id="KW-0472">Membrane</keyword>
<organism evidence="2 3">
    <name type="scientific">Ceratitis capitata</name>
    <name type="common">Mediterranean fruit fly</name>
    <name type="synonym">Tephritis capitata</name>
    <dbReference type="NCBI Taxonomy" id="7213"/>
    <lineage>
        <taxon>Eukaryota</taxon>
        <taxon>Metazoa</taxon>
        <taxon>Ecdysozoa</taxon>
        <taxon>Arthropoda</taxon>
        <taxon>Hexapoda</taxon>
        <taxon>Insecta</taxon>
        <taxon>Pterygota</taxon>
        <taxon>Neoptera</taxon>
        <taxon>Endopterygota</taxon>
        <taxon>Diptera</taxon>
        <taxon>Brachycera</taxon>
        <taxon>Muscomorpha</taxon>
        <taxon>Tephritoidea</taxon>
        <taxon>Tephritidae</taxon>
        <taxon>Ceratitis</taxon>
        <taxon>Ceratitis</taxon>
    </lineage>
</organism>
<dbReference type="Proteomes" id="UP000606786">
    <property type="component" value="Unassembled WGS sequence"/>
</dbReference>
<feature type="non-terminal residue" evidence="2">
    <location>
        <position position="56"/>
    </location>
</feature>
<evidence type="ECO:0000313" key="3">
    <source>
        <dbReference type="Proteomes" id="UP000606786"/>
    </source>
</evidence>